<dbReference type="Pfam" id="PF01636">
    <property type="entry name" value="APH"/>
    <property type="match status" value="1"/>
</dbReference>
<dbReference type="Proteomes" id="UP000680206">
    <property type="component" value="Unassembled WGS sequence"/>
</dbReference>
<dbReference type="EMBL" id="JAGEPF010000056">
    <property type="protein sequence ID" value="MBO2466019.1"/>
    <property type="molecule type" value="Genomic_DNA"/>
</dbReference>
<comment type="caution">
    <text evidence="2">The sequence shown here is derived from an EMBL/GenBank/DDBJ whole genome shotgun (WGS) entry which is preliminary data.</text>
</comment>
<protein>
    <submittedName>
        <fullName evidence="2">Phosphotransferase</fullName>
    </submittedName>
</protein>
<gene>
    <name evidence="2" type="ORF">J4709_51525</name>
</gene>
<evidence type="ECO:0000259" key="1">
    <source>
        <dbReference type="Pfam" id="PF01636"/>
    </source>
</evidence>
<name>A0ABS3SAH3_9ACTN</name>
<dbReference type="SUPFAM" id="SSF56112">
    <property type="entry name" value="Protein kinase-like (PK-like)"/>
    <property type="match status" value="1"/>
</dbReference>
<feature type="domain" description="Aminoglycoside phosphotransferase" evidence="1">
    <location>
        <begin position="51"/>
        <end position="201"/>
    </location>
</feature>
<dbReference type="InterPro" id="IPR011009">
    <property type="entry name" value="Kinase-like_dom_sf"/>
</dbReference>
<keyword evidence="3" id="KW-1185">Reference proteome</keyword>
<sequence>MTSTWTKTYTDARTCQGAAAHHRWLTEQMASLSTPLRLPRLRRSTPLQLSFDYVQGRDAHPGDLPLIAEAMGHFHQAVHHNTLHQASLDKPFRTSAGFSIPDFITPRRERVRTLLKKGSVPAPALTAEQAVQAIESAAGAPAAIYTDANLRNLMVAGTQITMVDYDCLTLAPFGYDLAKLVVSLAMTHGPLLPATIAAALAVYNHALAASPTPLPAVAWQKLMQWTEVHHILTSPYLGRHGYRHGWHRGSPTHQANEIWTAL</sequence>
<evidence type="ECO:0000313" key="3">
    <source>
        <dbReference type="Proteomes" id="UP000680206"/>
    </source>
</evidence>
<proteinExistence type="predicted"/>
<dbReference type="RefSeq" id="WP_208252861.1">
    <property type="nucleotide sequence ID" value="NZ_JAGEPF010000056.1"/>
</dbReference>
<reference evidence="2 3" key="1">
    <citation type="submission" date="2021-03" db="EMBL/GenBank/DDBJ databases">
        <title>Actinomadura violae sp. nov., isolated from lichen in Thailand.</title>
        <authorList>
            <person name="Kanchanasin P."/>
            <person name="Saeng-In P."/>
            <person name="Phongsopitanun W."/>
            <person name="Yuki M."/>
            <person name="Kudo T."/>
            <person name="Ohkuma M."/>
            <person name="Tanasupawat S."/>
        </authorList>
    </citation>
    <scope>NUCLEOTIDE SEQUENCE [LARGE SCALE GENOMIC DNA]</scope>
    <source>
        <strain evidence="2 3">LCR2-06</strain>
    </source>
</reference>
<accession>A0ABS3SAH3</accession>
<organism evidence="2 3">
    <name type="scientific">Actinomadura violacea</name>
    <dbReference type="NCBI Taxonomy" id="2819934"/>
    <lineage>
        <taxon>Bacteria</taxon>
        <taxon>Bacillati</taxon>
        <taxon>Actinomycetota</taxon>
        <taxon>Actinomycetes</taxon>
        <taxon>Streptosporangiales</taxon>
        <taxon>Thermomonosporaceae</taxon>
        <taxon>Actinomadura</taxon>
    </lineage>
</organism>
<evidence type="ECO:0000313" key="2">
    <source>
        <dbReference type="EMBL" id="MBO2466019.1"/>
    </source>
</evidence>
<dbReference type="Gene3D" id="3.90.1200.10">
    <property type="match status" value="1"/>
</dbReference>
<dbReference type="InterPro" id="IPR002575">
    <property type="entry name" value="Aminoglycoside_PTrfase"/>
</dbReference>